<dbReference type="GO" id="GO:0008233">
    <property type="term" value="F:peptidase activity"/>
    <property type="evidence" value="ECO:0007669"/>
    <property type="project" value="InterPro"/>
</dbReference>
<gene>
    <name evidence="2" type="ORF">B0X71_02120</name>
</gene>
<evidence type="ECO:0000259" key="1">
    <source>
        <dbReference type="Pfam" id="PF13539"/>
    </source>
</evidence>
<dbReference type="InterPro" id="IPR009045">
    <property type="entry name" value="Zn_M74/Hedgehog-like"/>
</dbReference>
<dbReference type="Proteomes" id="UP000188184">
    <property type="component" value="Chromosome"/>
</dbReference>
<dbReference type="RefSeq" id="WP_077587906.1">
    <property type="nucleotide sequence ID" value="NZ_CP019640.1"/>
</dbReference>
<accession>A0A1Q2KV93</accession>
<dbReference type="KEGG" id="pmar:B0X71_02120"/>
<dbReference type="OrthoDB" id="9799970at2"/>
<organism evidence="2 3">
    <name type="scientific">Planococcus lenghuensis</name>
    <dbReference type="NCBI Taxonomy" id="2213202"/>
    <lineage>
        <taxon>Bacteria</taxon>
        <taxon>Bacillati</taxon>
        <taxon>Bacillota</taxon>
        <taxon>Bacilli</taxon>
        <taxon>Bacillales</taxon>
        <taxon>Caryophanaceae</taxon>
        <taxon>Planococcus</taxon>
    </lineage>
</organism>
<dbReference type="PANTHER" id="PTHR34385:SF1">
    <property type="entry name" value="PEPTIDOGLYCAN L-ALANYL-D-GLUTAMATE ENDOPEPTIDASE CWLK"/>
    <property type="match status" value="1"/>
</dbReference>
<proteinExistence type="predicted"/>
<protein>
    <submittedName>
        <fullName evidence="2">Peptidase</fullName>
    </submittedName>
</protein>
<evidence type="ECO:0000313" key="3">
    <source>
        <dbReference type="Proteomes" id="UP000188184"/>
    </source>
</evidence>
<keyword evidence="3" id="KW-1185">Reference proteome</keyword>
<evidence type="ECO:0000313" key="2">
    <source>
        <dbReference type="EMBL" id="AQQ52034.1"/>
    </source>
</evidence>
<dbReference type="Pfam" id="PF13539">
    <property type="entry name" value="Peptidase_M15_4"/>
    <property type="match status" value="1"/>
</dbReference>
<sequence>MHVKWKKLALWLLIAAIVLVLAVWIQRELAFREELRARPLPTALHPEVAEKSDELIRRAAAIGIDAVVTEGFRSAERQNELYAQGRTTEGSIVTQVEGGGSYHNYGLAIDFALLEEDGDISWDLERDANANGEPDWFEVAAIGKDLGFEWGGDWRRFKDYPHLELTYGLSIRELKNGWRPEDVME</sequence>
<dbReference type="InterPro" id="IPR039561">
    <property type="entry name" value="Peptidase_M15C"/>
</dbReference>
<reference evidence="2 3" key="1">
    <citation type="submission" date="2017-02" db="EMBL/GenBank/DDBJ databases">
        <title>The complete genomic sequence of a novel cold adapted crude oil-degrading bacterium Planococcus qaidamina Y42.</title>
        <authorList>
            <person name="Yang R."/>
        </authorList>
    </citation>
    <scope>NUCLEOTIDE SEQUENCE [LARGE SCALE GENOMIC DNA]</scope>
    <source>
        <strain evidence="2 3">Y42</strain>
    </source>
</reference>
<dbReference type="InterPro" id="IPR052179">
    <property type="entry name" value="DD-CPase-like"/>
</dbReference>
<dbReference type="AlphaFoldDB" id="A0A1Q2KV93"/>
<dbReference type="Gene3D" id="3.30.1380.10">
    <property type="match status" value="1"/>
</dbReference>
<name>A0A1Q2KV93_9BACL</name>
<dbReference type="CDD" id="cd14845">
    <property type="entry name" value="L-Ala-D-Glu_peptidase_like"/>
    <property type="match status" value="1"/>
</dbReference>
<feature type="domain" description="Peptidase M15C" evidence="1">
    <location>
        <begin position="100"/>
        <end position="165"/>
    </location>
</feature>
<dbReference type="SUPFAM" id="SSF55166">
    <property type="entry name" value="Hedgehog/DD-peptidase"/>
    <property type="match status" value="1"/>
</dbReference>
<dbReference type="EMBL" id="CP019640">
    <property type="protein sequence ID" value="AQQ52034.1"/>
    <property type="molecule type" value="Genomic_DNA"/>
</dbReference>
<dbReference type="PANTHER" id="PTHR34385">
    <property type="entry name" value="D-ALANYL-D-ALANINE CARBOXYPEPTIDASE"/>
    <property type="match status" value="1"/>
</dbReference>